<proteinExistence type="predicted"/>
<protein>
    <submittedName>
        <fullName evidence="2">Uncharacterized protein</fullName>
    </submittedName>
</protein>
<organism evidence="2 3">
    <name type="scientific">Exophiala bonariae</name>
    <dbReference type="NCBI Taxonomy" id="1690606"/>
    <lineage>
        <taxon>Eukaryota</taxon>
        <taxon>Fungi</taxon>
        <taxon>Dikarya</taxon>
        <taxon>Ascomycota</taxon>
        <taxon>Pezizomycotina</taxon>
        <taxon>Eurotiomycetes</taxon>
        <taxon>Chaetothyriomycetidae</taxon>
        <taxon>Chaetothyriales</taxon>
        <taxon>Herpotrichiellaceae</taxon>
        <taxon>Exophiala</taxon>
    </lineage>
</organism>
<dbReference type="Proteomes" id="UP001358417">
    <property type="component" value="Unassembled WGS sequence"/>
</dbReference>
<evidence type="ECO:0000313" key="3">
    <source>
        <dbReference type="Proteomes" id="UP001358417"/>
    </source>
</evidence>
<evidence type="ECO:0000313" key="2">
    <source>
        <dbReference type="EMBL" id="KAK5058937.1"/>
    </source>
</evidence>
<dbReference type="PANTHER" id="PTHR36986:SF1">
    <property type="entry name" value="UPF0643 PROTEIN PB2B2.08"/>
    <property type="match status" value="1"/>
</dbReference>
<dbReference type="RefSeq" id="XP_064709460.1">
    <property type="nucleotide sequence ID" value="XM_064854734.1"/>
</dbReference>
<sequence>MPSLLHENIAGLNENRSLEDKQLAQVSTVELEDKSSTSPSEHGNAEEHLSTYPWLIVSPYLEREHQLDLRTVDTPFRLLALALTRLEKATNDYATVKYEDAFKWSDLINHLKDLADREGYEWKRQIFYVVEFRSKLKSEIDNELLFKLDKKSHEEATACGGLLKYWYGEPDQERRNLATCLWRSKEDAINGGRGPWHKQARACIANMYESIDVTGVQLTVEDDVKSWHFERWSH</sequence>
<dbReference type="GeneID" id="89979355"/>
<evidence type="ECO:0000256" key="1">
    <source>
        <dbReference type="SAM" id="MobiDB-lite"/>
    </source>
</evidence>
<dbReference type="EMBL" id="JAVRRD010000005">
    <property type="protein sequence ID" value="KAK5058937.1"/>
    <property type="molecule type" value="Genomic_DNA"/>
</dbReference>
<dbReference type="AlphaFoldDB" id="A0AAV9NIG1"/>
<name>A0AAV9NIG1_9EURO</name>
<dbReference type="PANTHER" id="PTHR36986">
    <property type="entry name" value="UPF0643 PROTEIN PB2B2.08"/>
    <property type="match status" value="1"/>
</dbReference>
<accession>A0AAV9NIG1</accession>
<comment type="caution">
    <text evidence="2">The sequence shown here is derived from an EMBL/GenBank/DDBJ whole genome shotgun (WGS) entry which is preliminary data.</text>
</comment>
<feature type="region of interest" description="Disordered" evidence="1">
    <location>
        <begin position="26"/>
        <end position="46"/>
    </location>
</feature>
<keyword evidence="3" id="KW-1185">Reference proteome</keyword>
<reference evidence="2 3" key="1">
    <citation type="submission" date="2023-08" db="EMBL/GenBank/DDBJ databases">
        <title>Black Yeasts Isolated from many extreme environments.</title>
        <authorList>
            <person name="Coleine C."/>
            <person name="Stajich J.E."/>
            <person name="Selbmann L."/>
        </authorList>
    </citation>
    <scope>NUCLEOTIDE SEQUENCE [LARGE SCALE GENOMIC DNA]</scope>
    <source>
        <strain evidence="2 3">CCFEE 5792</strain>
    </source>
</reference>
<gene>
    <name evidence="2" type="ORF">LTR84_011201</name>
</gene>